<evidence type="ECO:0000313" key="1">
    <source>
        <dbReference type="EMBL" id="GEN58066.1"/>
    </source>
</evidence>
<dbReference type="Proteomes" id="UP000321400">
    <property type="component" value="Unassembled WGS sequence"/>
</dbReference>
<accession>A0A511X537</accession>
<protein>
    <submittedName>
        <fullName evidence="1">Uncharacterized protein</fullName>
    </submittedName>
</protein>
<gene>
    <name evidence="1" type="ORF">HAL01_25300</name>
</gene>
<dbReference type="AlphaFoldDB" id="A0A511X537"/>
<name>A0A511X537_9BACI</name>
<dbReference type="RefSeq" id="WP_089803680.1">
    <property type="nucleotide sequence ID" value="NZ_BJYE01000065.1"/>
</dbReference>
<proteinExistence type="predicted"/>
<sequence>MFLYEFDAMREVIDKAERMFGLLSEMECREMTEEEWLQQFYDVATLYVENEYALLGLEIYVEGDLEPFFTDAIKRFEEGERWLFDLFVAMRDYKEAIVRTLLPYVYH</sequence>
<evidence type="ECO:0000313" key="2">
    <source>
        <dbReference type="Proteomes" id="UP000321400"/>
    </source>
</evidence>
<comment type="caution">
    <text evidence="1">The sequence shown here is derived from an EMBL/GenBank/DDBJ whole genome shotgun (WGS) entry which is preliminary data.</text>
</comment>
<keyword evidence="2" id="KW-1185">Reference proteome</keyword>
<dbReference type="EMBL" id="BJYE01000065">
    <property type="protein sequence ID" value="GEN58066.1"/>
    <property type="molecule type" value="Genomic_DNA"/>
</dbReference>
<organism evidence="1 2">
    <name type="scientific">Halolactibacillus alkaliphilus</name>
    <dbReference type="NCBI Taxonomy" id="442899"/>
    <lineage>
        <taxon>Bacteria</taxon>
        <taxon>Bacillati</taxon>
        <taxon>Bacillota</taxon>
        <taxon>Bacilli</taxon>
        <taxon>Bacillales</taxon>
        <taxon>Bacillaceae</taxon>
        <taxon>Halolactibacillus</taxon>
    </lineage>
</organism>
<reference evidence="1 2" key="1">
    <citation type="submission" date="2019-07" db="EMBL/GenBank/DDBJ databases">
        <title>Whole genome shotgun sequence of Halolactibacillus alkaliphilus NBRC 103919.</title>
        <authorList>
            <person name="Hosoyama A."/>
            <person name="Uohara A."/>
            <person name="Ohji S."/>
            <person name="Ichikawa N."/>
        </authorList>
    </citation>
    <scope>NUCLEOTIDE SEQUENCE [LARGE SCALE GENOMIC DNA]</scope>
    <source>
        <strain evidence="1 2">NBRC 103919</strain>
    </source>
</reference>